<dbReference type="EMBL" id="LC066375">
    <property type="protein sequence ID" value="BAT27378.1"/>
    <property type="molecule type" value="Genomic_DNA"/>
</dbReference>
<feature type="transmembrane region" description="Helical" evidence="1">
    <location>
        <begin position="35"/>
        <end position="57"/>
    </location>
</feature>
<accession>A0A0P0Z089</accession>
<dbReference type="InterPro" id="IPR016410">
    <property type="entry name" value="Phage_imm"/>
</dbReference>
<evidence type="ECO:0000313" key="2">
    <source>
        <dbReference type="EMBL" id="BAT27378.1"/>
    </source>
</evidence>
<keyword evidence="1" id="KW-1133">Transmembrane helix</keyword>
<dbReference type="AlphaFoldDB" id="A0A0P0Z089"/>
<sequence>MTDEELGILMITGLVIFIGFLPVFIAFLRGHPNRWPILILTVVAGATLVGWLIALIWSMNAIHRSQGPIANGGESGLNLFANDVPARATVPEAPQPSRSDRKGAPVEAVAGQLERLTDLHQTGWLTDAEFTKAKAALLEQF</sequence>
<name>A0A0P0Z089_9HYPH</name>
<protein>
    <recommendedName>
        <fullName evidence="3">SHOCT domain-containing protein</fullName>
    </recommendedName>
</protein>
<organism evidence="2">
    <name type="scientific">Aureimonas frigidaquae</name>
    <dbReference type="NCBI Taxonomy" id="424757"/>
    <lineage>
        <taxon>Bacteria</taxon>
        <taxon>Pseudomonadati</taxon>
        <taxon>Pseudomonadota</taxon>
        <taxon>Alphaproteobacteria</taxon>
        <taxon>Hyphomicrobiales</taxon>
        <taxon>Aurantimonadaceae</taxon>
        <taxon>Aureimonas</taxon>
    </lineage>
</organism>
<proteinExistence type="predicted"/>
<dbReference type="Pfam" id="PF14373">
    <property type="entry name" value="Imm_superinfect"/>
    <property type="match status" value="1"/>
</dbReference>
<evidence type="ECO:0000256" key="1">
    <source>
        <dbReference type="SAM" id="Phobius"/>
    </source>
</evidence>
<keyword evidence="1" id="KW-0472">Membrane</keyword>
<feature type="transmembrane region" description="Helical" evidence="1">
    <location>
        <begin position="6"/>
        <end position="28"/>
    </location>
</feature>
<evidence type="ECO:0008006" key="3">
    <source>
        <dbReference type="Google" id="ProtNLM"/>
    </source>
</evidence>
<dbReference type="RefSeq" id="WP_062228437.1">
    <property type="nucleotide sequence ID" value="NZ_BBWR01000012.1"/>
</dbReference>
<keyword evidence="1" id="KW-0812">Transmembrane</keyword>
<reference evidence="2" key="1">
    <citation type="journal article" date="2015" name="Proc. Natl. Acad. Sci. U.S.A.">
        <title>Bacterial clade with the ribosomal RNA operon on a small plasmid rather than the chromosome.</title>
        <authorList>
            <person name="Anda M."/>
            <person name="Ohtsubo Y."/>
            <person name="Okubo T."/>
            <person name="Sugawara M."/>
            <person name="Nagata Y."/>
            <person name="Tsuda M."/>
            <person name="Minamisawa K."/>
            <person name="Mitsui H."/>
        </authorList>
    </citation>
    <scope>NUCLEOTIDE SEQUENCE</scope>
    <source>
        <strain evidence="2">JCM 14755</strain>
    </source>
</reference>